<evidence type="ECO:0000313" key="11">
    <source>
        <dbReference type="EMBL" id="RFT42087.1"/>
    </source>
</evidence>
<evidence type="ECO:0000256" key="7">
    <source>
        <dbReference type="ARBA" id="ARBA00023033"/>
    </source>
</evidence>
<keyword evidence="7" id="KW-0503">Monooxygenase</keyword>
<name>A0A3E2D9M2_9ACTN</name>
<reference evidence="11 12" key="1">
    <citation type="submission" date="2017-07" db="EMBL/GenBank/DDBJ databases">
        <authorList>
            <person name="Sun Z.S."/>
            <person name="Albrecht U."/>
            <person name="Echele G."/>
            <person name="Lee C.C."/>
        </authorList>
    </citation>
    <scope>NUCLEOTIDE SEQUENCE [LARGE SCALE GENOMIC DNA]</scope>
    <source>
        <strain evidence="11 12">P16-029</strain>
    </source>
</reference>
<dbReference type="GO" id="GO:0018580">
    <property type="term" value="F:nitronate monooxygenase activity"/>
    <property type="evidence" value="ECO:0007669"/>
    <property type="project" value="InterPro"/>
</dbReference>
<proteinExistence type="inferred from homology"/>
<keyword evidence="5" id="KW-0288">FMN</keyword>
<evidence type="ECO:0000256" key="9">
    <source>
        <dbReference type="ARBA" id="ARBA00049401"/>
    </source>
</evidence>
<dbReference type="GO" id="GO:0051213">
    <property type="term" value="F:dioxygenase activity"/>
    <property type="evidence" value="ECO:0007669"/>
    <property type="project" value="UniProtKB-KW"/>
</dbReference>
<evidence type="ECO:0000256" key="1">
    <source>
        <dbReference type="ARBA" id="ARBA00001917"/>
    </source>
</evidence>
<keyword evidence="11" id="KW-0223">Dioxygenase</keyword>
<keyword evidence="4" id="KW-0285">Flavoprotein</keyword>
<comment type="catalytic activity">
    <reaction evidence="9">
        <text>3 propionate 3-nitronate + 3 O2 + H2O = 3 3-oxopropanoate + 2 nitrate + nitrite + H2O2 + 3 H(+)</text>
        <dbReference type="Rhea" id="RHEA:57332"/>
        <dbReference type="ChEBI" id="CHEBI:15377"/>
        <dbReference type="ChEBI" id="CHEBI:15378"/>
        <dbReference type="ChEBI" id="CHEBI:15379"/>
        <dbReference type="ChEBI" id="CHEBI:16240"/>
        <dbReference type="ChEBI" id="CHEBI:16301"/>
        <dbReference type="ChEBI" id="CHEBI:17632"/>
        <dbReference type="ChEBI" id="CHEBI:33190"/>
        <dbReference type="ChEBI" id="CHEBI:136067"/>
    </reaction>
</comment>
<dbReference type="Proteomes" id="UP000259211">
    <property type="component" value="Unassembled WGS sequence"/>
</dbReference>
<keyword evidence="3" id="KW-0216">Detoxification</keyword>
<feature type="region of interest" description="Disordered" evidence="10">
    <location>
        <begin position="181"/>
        <end position="200"/>
    </location>
</feature>
<protein>
    <recommendedName>
        <fullName evidence="8">Propionate 3-nitronate monooxygenase</fullName>
    </recommendedName>
</protein>
<dbReference type="PANTHER" id="PTHR42747:SF3">
    <property type="entry name" value="NITRONATE MONOOXYGENASE-RELATED"/>
    <property type="match status" value="1"/>
</dbReference>
<evidence type="ECO:0000256" key="5">
    <source>
        <dbReference type="ARBA" id="ARBA00022643"/>
    </source>
</evidence>
<dbReference type="EMBL" id="NOWI01000014">
    <property type="protein sequence ID" value="RFT42087.1"/>
    <property type="molecule type" value="Genomic_DNA"/>
</dbReference>
<evidence type="ECO:0000256" key="4">
    <source>
        <dbReference type="ARBA" id="ARBA00022630"/>
    </source>
</evidence>
<dbReference type="Pfam" id="PF03060">
    <property type="entry name" value="NMO"/>
    <property type="match status" value="1"/>
</dbReference>
<dbReference type="Gene3D" id="3.20.20.70">
    <property type="entry name" value="Aldolase class I"/>
    <property type="match status" value="1"/>
</dbReference>
<evidence type="ECO:0000256" key="8">
    <source>
        <dbReference type="ARBA" id="ARBA00031155"/>
    </source>
</evidence>
<gene>
    <name evidence="11" type="ORF">CHT91_12015</name>
</gene>
<dbReference type="InterPro" id="IPR013785">
    <property type="entry name" value="Aldolase_TIM"/>
</dbReference>
<evidence type="ECO:0000256" key="10">
    <source>
        <dbReference type="SAM" id="MobiDB-lite"/>
    </source>
</evidence>
<sequence length="355" mass="37023">MNPLRGKETLVTILIPTPRPIVAAPMAGGPTTVALALAVAEAGGFPFLAGGYKTAEALHAEIQQLQAKDVPFGVNIFVPSNATVDPAALSAYADELAPEAEHYGLQLDPCPVSDDDHWDDKIALLTTHSVPVVSFTFGLPPQDIIAKLHEHGTQALITVTTPEEAAAATERGADGLIIQGPAAGGHSATFDPTRTPQPEDLPTLVCRVRKASPLPVIAAGGIDDAKAVRAALDAGAIAVAVGTLLLRTDEAGTSATHRAALADPALDDTTITHAFTGRPARALTNDFITQHHATAPHAYPAVHHLTRPLRQAATQAGDAHRVHLWAGTGYRNAPTGPAANIIRTLYPLPDDEHLT</sequence>
<organism evidence="11 12">
    <name type="scientific">Cutibacterium avidum</name>
    <dbReference type="NCBI Taxonomy" id="33010"/>
    <lineage>
        <taxon>Bacteria</taxon>
        <taxon>Bacillati</taxon>
        <taxon>Actinomycetota</taxon>
        <taxon>Actinomycetes</taxon>
        <taxon>Propionibacteriales</taxon>
        <taxon>Propionibacteriaceae</taxon>
        <taxon>Cutibacterium</taxon>
    </lineage>
</organism>
<evidence type="ECO:0000256" key="2">
    <source>
        <dbReference type="ARBA" id="ARBA00009881"/>
    </source>
</evidence>
<dbReference type="CDD" id="cd04730">
    <property type="entry name" value="NPD_like"/>
    <property type="match status" value="1"/>
</dbReference>
<dbReference type="PANTHER" id="PTHR42747">
    <property type="entry name" value="NITRONATE MONOOXYGENASE-RELATED"/>
    <property type="match status" value="1"/>
</dbReference>
<dbReference type="SUPFAM" id="SSF51412">
    <property type="entry name" value="Inosine monophosphate dehydrogenase (IMPDH)"/>
    <property type="match status" value="1"/>
</dbReference>
<evidence type="ECO:0000256" key="6">
    <source>
        <dbReference type="ARBA" id="ARBA00023002"/>
    </source>
</evidence>
<evidence type="ECO:0000313" key="12">
    <source>
        <dbReference type="Proteomes" id="UP000259211"/>
    </source>
</evidence>
<keyword evidence="6" id="KW-0560">Oxidoreductase</keyword>
<comment type="cofactor">
    <cofactor evidence="1">
        <name>FMN</name>
        <dbReference type="ChEBI" id="CHEBI:58210"/>
    </cofactor>
</comment>
<evidence type="ECO:0000256" key="3">
    <source>
        <dbReference type="ARBA" id="ARBA00022575"/>
    </source>
</evidence>
<comment type="similarity">
    <text evidence="2">Belongs to the nitronate monooxygenase family. NMO class I subfamily.</text>
</comment>
<accession>A0A3E2D9M2</accession>
<dbReference type="InterPro" id="IPR004136">
    <property type="entry name" value="NMO"/>
</dbReference>
<dbReference type="AlphaFoldDB" id="A0A3E2D9M2"/>
<dbReference type="GO" id="GO:0009636">
    <property type="term" value="P:response to toxic substance"/>
    <property type="evidence" value="ECO:0007669"/>
    <property type="project" value="UniProtKB-KW"/>
</dbReference>
<comment type="caution">
    <text evidence="11">The sequence shown here is derived from an EMBL/GenBank/DDBJ whole genome shotgun (WGS) entry which is preliminary data.</text>
</comment>